<dbReference type="RefSeq" id="WP_115868767.1">
    <property type="nucleotide sequence ID" value="NZ_QREG01000013.1"/>
</dbReference>
<gene>
    <name evidence="1" type="ORF">C7460_11373</name>
</gene>
<dbReference type="AlphaFoldDB" id="A0A3D9L1Q5"/>
<keyword evidence="2" id="KW-1185">Reference proteome</keyword>
<name>A0A3D9L1Q5_MARFU</name>
<sequence length="77" mass="9071">MKHELKTCPCCKALFECKVGSIHLCQCWTVPLTEEERMHLKESFDECLCARCLLEQKQLRSQRLFDQKLKKLGLKTN</sequence>
<dbReference type="OrthoDB" id="9800168at2"/>
<organism evidence="1 2">
    <name type="scientific">Marinoscillum furvescens DSM 4134</name>
    <dbReference type="NCBI Taxonomy" id="1122208"/>
    <lineage>
        <taxon>Bacteria</taxon>
        <taxon>Pseudomonadati</taxon>
        <taxon>Bacteroidota</taxon>
        <taxon>Cytophagia</taxon>
        <taxon>Cytophagales</taxon>
        <taxon>Reichenbachiellaceae</taxon>
        <taxon>Marinoscillum</taxon>
    </lineage>
</organism>
<dbReference type="EMBL" id="QREG01000013">
    <property type="protein sequence ID" value="RED97025.1"/>
    <property type="molecule type" value="Genomic_DNA"/>
</dbReference>
<evidence type="ECO:0000313" key="1">
    <source>
        <dbReference type="EMBL" id="RED97025.1"/>
    </source>
</evidence>
<dbReference type="InterPro" id="IPR032720">
    <property type="entry name" value="Cys_rich_CWC"/>
</dbReference>
<accession>A0A3D9L1Q5</accession>
<dbReference type="Proteomes" id="UP000256779">
    <property type="component" value="Unassembled WGS sequence"/>
</dbReference>
<reference evidence="1 2" key="1">
    <citation type="submission" date="2018-07" db="EMBL/GenBank/DDBJ databases">
        <title>Genomic Encyclopedia of Type Strains, Phase IV (KMG-IV): sequencing the most valuable type-strain genomes for metagenomic binning, comparative biology and taxonomic classification.</title>
        <authorList>
            <person name="Goeker M."/>
        </authorList>
    </citation>
    <scope>NUCLEOTIDE SEQUENCE [LARGE SCALE GENOMIC DNA]</scope>
    <source>
        <strain evidence="1 2">DSM 4134</strain>
    </source>
</reference>
<evidence type="ECO:0008006" key="3">
    <source>
        <dbReference type="Google" id="ProtNLM"/>
    </source>
</evidence>
<evidence type="ECO:0000313" key="2">
    <source>
        <dbReference type="Proteomes" id="UP000256779"/>
    </source>
</evidence>
<dbReference type="Pfam" id="PF14375">
    <property type="entry name" value="Cys_rich_CWC"/>
    <property type="match status" value="1"/>
</dbReference>
<comment type="caution">
    <text evidence="1">The sequence shown here is derived from an EMBL/GenBank/DDBJ whole genome shotgun (WGS) entry which is preliminary data.</text>
</comment>
<proteinExistence type="predicted"/>
<protein>
    <recommendedName>
        <fullName evidence="3">Cysteine-rich CWC</fullName>
    </recommendedName>
</protein>